<name>Q8GMI4_STRGL</name>
<protein>
    <submittedName>
        <fullName evidence="6">Glycerol phosphate ABC transporter</fullName>
    </submittedName>
</protein>
<dbReference type="PANTHER" id="PTHR43649">
    <property type="entry name" value="ARABINOSE-BINDING PROTEIN-RELATED"/>
    <property type="match status" value="1"/>
</dbReference>
<evidence type="ECO:0000256" key="4">
    <source>
        <dbReference type="ARBA" id="ARBA00022729"/>
    </source>
</evidence>
<evidence type="ECO:0000256" key="1">
    <source>
        <dbReference type="ARBA" id="ARBA00004196"/>
    </source>
</evidence>
<comment type="similarity">
    <text evidence="2">Belongs to the bacterial solute-binding protein 1 family.</text>
</comment>
<feature type="region of interest" description="Disordered" evidence="5">
    <location>
        <begin position="1"/>
        <end position="34"/>
    </location>
</feature>
<evidence type="ECO:0000256" key="3">
    <source>
        <dbReference type="ARBA" id="ARBA00022448"/>
    </source>
</evidence>
<evidence type="ECO:0000256" key="5">
    <source>
        <dbReference type="SAM" id="MobiDB-lite"/>
    </source>
</evidence>
<dbReference type="SUPFAM" id="SSF53850">
    <property type="entry name" value="Periplasmic binding protein-like II"/>
    <property type="match status" value="1"/>
</dbReference>
<dbReference type="Pfam" id="PF13416">
    <property type="entry name" value="SBP_bac_8"/>
    <property type="match status" value="1"/>
</dbReference>
<evidence type="ECO:0000256" key="2">
    <source>
        <dbReference type="ARBA" id="ARBA00008520"/>
    </source>
</evidence>
<dbReference type="InterPro" id="IPR050490">
    <property type="entry name" value="Bact_solute-bd_prot1"/>
</dbReference>
<dbReference type="AlphaFoldDB" id="Q8GMI4"/>
<dbReference type="EMBL" id="AY048670">
    <property type="protein sequence ID" value="AAL06653.1"/>
    <property type="molecule type" value="Genomic_DNA"/>
</dbReference>
<accession>Q8GMI4</accession>
<keyword evidence="3" id="KW-0813">Transport</keyword>
<organism evidence="6">
    <name type="scientific">Streptomyces globisporus</name>
    <dbReference type="NCBI Taxonomy" id="1908"/>
    <lineage>
        <taxon>Bacteria</taxon>
        <taxon>Bacillati</taxon>
        <taxon>Actinomycetota</taxon>
        <taxon>Actinomycetes</taxon>
        <taxon>Kitasatosporales</taxon>
        <taxon>Streptomycetaceae</taxon>
        <taxon>Streptomyces</taxon>
    </lineage>
</organism>
<proteinExistence type="inferred from homology"/>
<dbReference type="Gene3D" id="3.40.190.10">
    <property type="entry name" value="Periplasmic binding protein-like II"/>
    <property type="match status" value="2"/>
</dbReference>
<feature type="compositionally biased region" description="Gly residues" evidence="5">
    <location>
        <begin position="1"/>
        <end position="11"/>
    </location>
</feature>
<sequence length="498" mass="53482">MRALPGSGGLRMAGDAPTAAGNRRCPPTPIQRPLILRRQTLQAPEAKNGRSPEQPQEERIVLDVWLANYPFPTYDGRDFLAPLRERAAEFERAHPRYRVDINGHDFWTIPEKVARATAEGRPPHIAGYYATDSQLARDARRPDGKPVFTSVEAALAGRTEILGHPVVVEDLDPVVRDSYSFGGELVSLPLTVTTMLCYANSSLLARAGVPELPRTWDEVEAACQAVASVDGGPGHGITWANDGWVFQQAVALQNGVLTDQDNGRSGSATTVDVTSDEMLDWVRWWTHLHERGHYLYTGGPSDWGGAFEAFVQQKVAFTFDSSKAARELIQAGAQAGFEVAVFPLPRNAKAPVAGQPVSGDSLWLAAGLDETTQDGLLALTQYLISPANAADWHRTNGFVPVTGAAGELLEATGWFDRRPQQRVAGEQLKASDRSPAALGALLGDFAAVNEVITAAMDDVLRSGADPAKAFAEAGVAAQQLLDAYNARNRSGSGTPSAV</sequence>
<keyword evidence="4" id="KW-0732">Signal</keyword>
<dbReference type="PANTHER" id="PTHR43649:SF31">
    <property type="entry name" value="SN-GLYCEROL-3-PHOSPHATE-BINDING PERIPLASMIC PROTEIN UGPB"/>
    <property type="match status" value="1"/>
</dbReference>
<comment type="subcellular location">
    <subcellularLocation>
        <location evidence="1">Cell envelope</location>
    </subcellularLocation>
</comment>
<dbReference type="GO" id="GO:0030313">
    <property type="term" value="C:cell envelope"/>
    <property type="evidence" value="ECO:0007669"/>
    <property type="project" value="UniProtKB-SubCell"/>
</dbReference>
<dbReference type="InterPro" id="IPR006059">
    <property type="entry name" value="SBP"/>
</dbReference>
<reference evidence="6" key="1">
    <citation type="journal article" date="2002" name="Science">
        <title>Biosynthesis of the enediyne antitumor antibiotic C-1027.</title>
        <authorList>
            <person name="Liu W."/>
            <person name="Christenson S.D."/>
            <person name="Standage S."/>
            <person name="Shen B."/>
        </authorList>
    </citation>
    <scope>NUCLEOTIDE SEQUENCE</scope>
    <source>
        <strain evidence="6">C-1027</strain>
    </source>
</reference>
<evidence type="ECO:0000313" key="6">
    <source>
        <dbReference type="EMBL" id="AAL06653.1"/>
    </source>
</evidence>